<evidence type="ECO:0000313" key="3">
    <source>
        <dbReference type="Proteomes" id="UP000198145"/>
    </source>
</evidence>
<evidence type="ECO:0000256" key="1">
    <source>
        <dbReference type="SAM" id="Phobius"/>
    </source>
</evidence>
<feature type="transmembrane region" description="Helical" evidence="1">
    <location>
        <begin position="69"/>
        <end position="90"/>
    </location>
</feature>
<dbReference type="RefSeq" id="WP_088417362.1">
    <property type="nucleotide sequence ID" value="NZ_NJBA01000003.1"/>
</dbReference>
<dbReference type="EMBL" id="NJBA01000003">
    <property type="protein sequence ID" value="OWP51197.1"/>
    <property type="molecule type" value="Genomic_DNA"/>
</dbReference>
<keyword evidence="1" id="KW-1133">Transmembrane helix</keyword>
<accession>A0A246FA52</accession>
<dbReference type="Proteomes" id="UP000198145">
    <property type="component" value="Unassembled WGS sequence"/>
</dbReference>
<organism evidence="2 3">
    <name type="scientific">Pseudomonas nitroreducens</name>
    <dbReference type="NCBI Taxonomy" id="46680"/>
    <lineage>
        <taxon>Bacteria</taxon>
        <taxon>Pseudomonadati</taxon>
        <taxon>Pseudomonadota</taxon>
        <taxon>Gammaproteobacteria</taxon>
        <taxon>Pseudomonadales</taxon>
        <taxon>Pseudomonadaceae</taxon>
        <taxon>Pseudomonas</taxon>
    </lineage>
</organism>
<dbReference type="AlphaFoldDB" id="A0A246FA52"/>
<feature type="transmembrane region" description="Helical" evidence="1">
    <location>
        <begin position="140"/>
        <end position="156"/>
    </location>
</feature>
<gene>
    <name evidence="2" type="ORF">CEG18_10050</name>
</gene>
<keyword evidence="1" id="KW-0812">Transmembrane</keyword>
<keyword evidence="1" id="KW-0472">Membrane</keyword>
<evidence type="ECO:0000313" key="2">
    <source>
        <dbReference type="EMBL" id="OWP51197.1"/>
    </source>
</evidence>
<comment type="caution">
    <text evidence="2">The sequence shown here is derived from an EMBL/GenBank/DDBJ whole genome shotgun (WGS) entry which is preliminary data.</text>
</comment>
<protein>
    <recommendedName>
        <fullName evidence="4">IPT/TIG domain-containing protein</fullName>
    </recommendedName>
</protein>
<reference evidence="2 3" key="1">
    <citation type="submission" date="2017-06" db="EMBL/GenBank/DDBJ databases">
        <title>Draft genome of Pseudomonas nitroreducens DF05.</title>
        <authorList>
            <person name="Iyer R."/>
        </authorList>
    </citation>
    <scope>NUCLEOTIDE SEQUENCE [LARGE SCALE GENOMIC DNA]</scope>
    <source>
        <strain evidence="2 3">DF05</strain>
    </source>
</reference>
<proteinExistence type="predicted"/>
<feature type="transmembrane region" description="Helical" evidence="1">
    <location>
        <begin position="102"/>
        <end position="128"/>
    </location>
</feature>
<sequence length="308" mass="32559">METRSKRRRANSLQITLMGAGLMLLALALAVALVSLWPRFYPQFPPAGAVGDPGVQCLIGWCPGPDARLLVMVMVAGALGSFVHVAKSFGDFVGNDRFMASWIWWYLLKPCIGMALALMLYLIVRAVLLTVSAASDPASVNLYGLIAMAALVGMASKQGTDKFAVLLDALFRTRHPAGDARRKDPLENPLAVITEAQPPVLDAQSLYVTLRGKGFSRGARVQVNGRERETSLADSSRLAFQLLPEDVAVGGVLTVVVVNPPPGGGPSASLMLEVSAPPQAEAESVPPHADPVAMVVASAEEDSAVALH</sequence>
<feature type="transmembrane region" description="Helical" evidence="1">
    <location>
        <begin position="12"/>
        <end position="37"/>
    </location>
</feature>
<evidence type="ECO:0008006" key="4">
    <source>
        <dbReference type="Google" id="ProtNLM"/>
    </source>
</evidence>
<name>A0A246FA52_PSENT</name>
<dbReference type="InterPro" id="IPR014756">
    <property type="entry name" value="Ig_E-set"/>
</dbReference>
<dbReference type="SUPFAM" id="SSF81296">
    <property type="entry name" value="E set domains"/>
    <property type="match status" value="1"/>
</dbReference>